<dbReference type="OrthoDB" id="3783050at2759"/>
<feature type="transmembrane region" description="Helical" evidence="1">
    <location>
        <begin position="144"/>
        <end position="167"/>
    </location>
</feature>
<name>A0A7U2F200_PHANO</name>
<feature type="transmembrane region" description="Helical" evidence="1">
    <location>
        <begin position="100"/>
        <end position="123"/>
    </location>
</feature>
<keyword evidence="1" id="KW-0812">Transmembrane</keyword>
<dbReference type="AlphaFoldDB" id="A0A7U2F200"/>
<sequence>MAPRRGGSSSSGGGSSSSTCPDAFLDTETQVSFANEVLFFVIILGIFITLFIFRRRKVPGKQLIGAPLIICLSFLLLTYLCSIIATILRQCETTTIASSFYWSVAISIFTMISYWLFLVVVVFTLNTMLRRQLGTGHSNAIFKIIPLAIIALIGVLACVVAGMAAYLNAETGRIYTSRYRYGYSNVGSIVYPLSGLRVAFYSLYLISLLVSGALALKTIMSLRKAGKAGGDLLGWVLALTIAMVFWTICTLVGAVWSLQGYYASTYSVASYLALGYLVNFGQALSFIFILCIAKHVSWKTTTGAEPMAYQSQYSPVANPAAQPYQPYGHNNLNGHANEQYGYNANVNGQANHYHEAPEYVGTNNAIRA</sequence>
<organism evidence="2 3">
    <name type="scientific">Phaeosphaeria nodorum (strain SN15 / ATCC MYA-4574 / FGSC 10173)</name>
    <name type="common">Glume blotch fungus</name>
    <name type="synonym">Parastagonospora nodorum</name>
    <dbReference type="NCBI Taxonomy" id="321614"/>
    <lineage>
        <taxon>Eukaryota</taxon>
        <taxon>Fungi</taxon>
        <taxon>Dikarya</taxon>
        <taxon>Ascomycota</taxon>
        <taxon>Pezizomycotina</taxon>
        <taxon>Dothideomycetes</taxon>
        <taxon>Pleosporomycetidae</taxon>
        <taxon>Pleosporales</taxon>
        <taxon>Pleosporineae</taxon>
        <taxon>Phaeosphaeriaceae</taxon>
        <taxon>Parastagonospora</taxon>
    </lineage>
</organism>
<keyword evidence="3" id="KW-1185">Reference proteome</keyword>
<feature type="transmembrane region" description="Helical" evidence="1">
    <location>
        <begin position="198"/>
        <end position="220"/>
    </location>
</feature>
<proteinExistence type="predicted"/>
<feature type="transmembrane region" description="Helical" evidence="1">
    <location>
        <begin position="232"/>
        <end position="256"/>
    </location>
</feature>
<feature type="transmembrane region" description="Helical" evidence="1">
    <location>
        <begin position="65"/>
        <end position="88"/>
    </location>
</feature>
<gene>
    <name evidence="2" type="ORF">JI435_027890</name>
</gene>
<evidence type="ECO:0000313" key="3">
    <source>
        <dbReference type="Proteomes" id="UP000663193"/>
    </source>
</evidence>
<evidence type="ECO:0008006" key="4">
    <source>
        <dbReference type="Google" id="ProtNLM"/>
    </source>
</evidence>
<feature type="transmembrane region" description="Helical" evidence="1">
    <location>
        <begin position="268"/>
        <end position="293"/>
    </location>
</feature>
<evidence type="ECO:0000256" key="1">
    <source>
        <dbReference type="SAM" id="Phobius"/>
    </source>
</evidence>
<protein>
    <recommendedName>
        <fullName evidence="4">G-protein coupled receptors family 3 profile domain-containing protein</fullName>
    </recommendedName>
</protein>
<accession>A0A7U2F200</accession>
<keyword evidence="1" id="KW-0472">Membrane</keyword>
<dbReference type="EMBL" id="CP069027">
    <property type="protein sequence ID" value="QRC95059.1"/>
    <property type="molecule type" value="Genomic_DNA"/>
</dbReference>
<feature type="transmembrane region" description="Helical" evidence="1">
    <location>
        <begin position="33"/>
        <end position="53"/>
    </location>
</feature>
<dbReference type="VEuPathDB" id="FungiDB:JI435_027890"/>
<keyword evidence="1" id="KW-1133">Transmembrane helix</keyword>
<evidence type="ECO:0000313" key="2">
    <source>
        <dbReference type="EMBL" id="QRC95059.1"/>
    </source>
</evidence>
<reference evidence="3" key="1">
    <citation type="journal article" date="2021" name="BMC Genomics">
        <title>Chromosome-level genome assembly and manually-curated proteome of model necrotroph Parastagonospora nodorum Sn15 reveals a genome-wide trove of candidate effector homologs, and redundancy of virulence-related functions within an accessory chromosome.</title>
        <authorList>
            <person name="Bertazzoni S."/>
            <person name="Jones D.A.B."/>
            <person name="Phan H.T."/>
            <person name="Tan K.-C."/>
            <person name="Hane J.K."/>
        </authorList>
    </citation>
    <scope>NUCLEOTIDE SEQUENCE [LARGE SCALE GENOMIC DNA]</scope>
    <source>
        <strain evidence="3">SN15 / ATCC MYA-4574 / FGSC 10173)</strain>
    </source>
</reference>
<dbReference type="Proteomes" id="UP000663193">
    <property type="component" value="Chromosome 5"/>
</dbReference>
<dbReference type="OMA" id="YIVTIVY"/>